<reference evidence="1" key="1">
    <citation type="submission" date="2022-04" db="EMBL/GenBank/DDBJ databases">
        <title>Genome of the entomopathogenic fungus Entomophthora muscae.</title>
        <authorList>
            <person name="Elya C."/>
            <person name="Lovett B.R."/>
            <person name="Lee E."/>
            <person name="Macias A.M."/>
            <person name="Hajek A.E."/>
            <person name="De Bivort B.L."/>
            <person name="Kasson M.T."/>
            <person name="De Fine Licht H.H."/>
            <person name="Stajich J.E."/>
        </authorList>
    </citation>
    <scope>NUCLEOTIDE SEQUENCE</scope>
    <source>
        <strain evidence="1">Berkeley</strain>
    </source>
</reference>
<evidence type="ECO:0000313" key="2">
    <source>
        <dbReference type="Proteomes" id="UP001165960"/>
    </source>
</evidence>
<dbReference type="EC" id="6.2.1.3" evidence="1"/>
<protein>
    <submittedName>
        <fullName evidence="1">Long-chain fatty acid-CoA ligase</fullName>
        <ecNumber evidence="1">6.2.1.3</ecNumber>
    </submittedName>
</protein>
<sequence>MFELLKHATSQFSDQPAFGSRDVLEAYHEKKTLASGGEKIFTFNKLSDYRWMTFSELDETLMQLSSALHHIGLKAQDKVTFYAPSNRNWLSLAYAMFFRRAVVTTVYDTLGEEGLLHGLTQCESSVLYLAAEQLHILRRLSGKTSYLKNVIYTGSLPSGFDLKAEFPDYKCYSWDELLDLGKANPTSPDPPKPDDLAIVMYTSGSTGPPKGAMLKHSQLVSAVAGMRHVFLKMVDHQDVYISFLPLSHILAFISNTHAVVRGIRIGFSSPRTLMDSNVRNCCGDLTALKPTIIASVPQVLDTIRKDILNKLNGKSPSMGQLSAVTGGRIRLGICGAAPLSAEVSSFYESYMFPVYQGYGMSETCGVGSIAHADLPMSHSSVGQLLPSVEIKLVDVPDAGYFAKENVGELWMRGPCVFSGYFKNPKATAEAIEADGKWLRTGDIVRIENDGRISIIDRRKNLVKLINGEYIAIEKLESVYRNCIYVQTICIFANSFLRRPVAIVLPNLPALANYAKTNGLTPPRELTEVSGNEQLTQEVFQACMTEATNLKLNSSEKLSCHLPLPCGVYC</sequence>
<gene>
    <name evidence="1" type="primary">FAA4_1</name>
    <name evidence="1" type="ORF">DSO57_1013272</name>
</gene>
<proteinExistence type="predicted"/>
<dbReference type="EMBL" id="QTSX02001469">
    <property type="protein sequence ID" value="KAJ9081562.1"/>
    <property type="molecule type" value="Genomic_DNA"/>
</dbReference>
<evidence type="ECO:0000313" key="1">
    <source>
        <dbReference type="EMBL" id="KAJ9081562.1"/>
    </source>
</evidence>
<comment type="caution">
    <text evidence="1">The sequence shown here is derived from an EMBL/GenBank/DDBJ whole genome shotgun (WGS) entry which is preliminary data.</text>
</comment>
<organism evidence="1 2">
    <name type="scientific">Entomophthora muscae</name>
    <dbReference type="NCBI Taxonomy" id="34485"/>
    <lineage>
        <taxon>Eukaryota</taxon>
        <taxon>Fungi</taxon>
        <taxon>Fungi incertae sedis</taxon>
        <taxon>Zoopagomycota</taxon>
        <taxon>Entomophthoromycotina</taxon>
        <taxon>Entomophthoromycetes</taxon>
        <taxon>Entomophthorales</taxon>
        <taxon>Entomophthoraceae</taxon>
        <taxon>Entomophthora</taxon>
    </lineage>
</organism>
<accession>A0ACC2U3S0</accession>
<name>A0ACC2U3S0_9FUNG</name>
<keyword evidence="1" id="KW-0436">Ligase</keyword>
<dbReference type="Proteomes" id="UP001165960">
    <property type="component" value="Unassembled WGS sequence"/>
</dbReference>
<keyword evidence="2" id="KW-1185">Reference proteome</keyword>